<keyword evidence="6" id="KW-1185">Reference proteome</keyword>
<dbReference type="InterPro" id="IPR036895">
    <property type="entry name" value="Uracil-DNA_glycosylase-like_sf"/>
</dbReference>
<dbReference type="Gene3D" id="3.40.470.10">
    <property type="entry name" value="Uracil-DNA glycosylase-like domain"/>
    <property type="match status" value="1"/>
</dbReference>
<dbReference type="Proteomes" id="UP000297851">
    <property type="component" value="Unassembled WGS sequence"/>
</dbReference>
<evidence type="ECO:0000313" key="6">
    <source>
        <dbReference type="Proteomes" id="UP000297851"/>
    </source>
</evidence>
<evidence type="ECO:0000259" key="4">
    <source>
        <dbReference type="Pfam" id="PF03167"/>
    </source>
</evidence>
<evidence type="ECO:0000256" key="3">
    <source>
        <dbReference type="ARBA" id="ARBA00023204"/>
    </source>
</evidence>
<accession>A0ABY2J8W5</accession>
<sequence>MDILPDILGPNLEVVFCGTAVGTQSAQRGHYYAGSGNKFWQYLYQSGLTPDLLHPADDARLPEYGIGLTDLVKNIAQSHDRGLDFRGTPDLEHRLAPHQPKCVAFTGLKAGKSAAKVFGHAKPRHGLQNWRIGNARVFVVTNPSGANASGPWDGRASKLDWWLELAEHLRQGPDHHAT</sequence>
<proteinExistence type="predicted"/>
<dbReference type="EMBL" id="SOGO01000032">
    <property type="protein sequence ID" value="TFD01392.1"/>
    <property type="molecule type" value="Genomic_DNA"/>
</dbReference>
<evidence type="ECO:0000313" key="5">
    <source>
        <dbReference type="EMBL" id="TFD01392.1"/>
    </source>
</evidence>
<dbReference type="InterPro" id="IPR005122">
    <property type="entry name" value="Uracil-DNA_glycosylase-like"/>
</dbReference>
<comment type="caution">
    <text evidence="5">The sequence shown here is derived from an EMBL/GenBank/DDBJ whole genome shotgun (WGS) entry which is preliminary data.</text>
</comment>
<evidence type="ECO:0000256" key="1">
    <source>
        <dbReference type="ARBA" id="ARBA00022763"/>
    </source>
</evidence>
<dbReference type="PANTHER" id="PTHR12159:SF9">
    <property type="entry name" value="G_T MISMATCH-SPECIFIC THYMINE DNA GLYCOSYLASE"/>
    <property type="match status" value="1"/>
</dbReference>
<protein>
    <submittedName>
        <fullName evidence="5">Mismatch-specific DNA-glycosylase</fullName>
    </submittedName>
</protein>
<dbReference type="CDD" id="cd10028">
    <property type="entry name" value="UDG-F2_TDG_MUG"/>
    <property type="match status" value="1"/>
</dbReference>
<keyword evidence="3" id="KW-0234">DNA repair</keyword>
<keyword evidence="2" id="KW-0378">Hydrolase</keyword>
<organism evidence="5 6">
    <name type="scientific">Cryobacterium sandaracinum</name>
    <dbReference type="NCBI Taxonomy" id="1259247"/>
    <lineage>
        <taxon>Bacteria</taxon>
        <taxon>Bacillati</taxon>
        <taxon>Actinomycetota</taxon>
        <taxon>Actinomycetes</taxon>
        <taxon>Micrococcales</taxon>
        <taxon>Microbacteriaceae</taxon>
        <taxon>Cryobacterium</taxon>
    </lineage>
</organism>
<gene>
    <name evidence="5" type="ORF">E3T25_11330</name>
</gene>
<keyword evidence="1" id="KW-0227">DNA damage</keyword>
<dbReference type="Pfam" id="PF03167">
    <property type="entry name" value="UDG"/>
    <property type="match status" value="1"/>
</dbReference>
<dbReference type="RefSeq" id="WP_134374310.1">
    <property type="nucleotide sequence ID" value="NZ_SOGO01000032.1"/>
</dbReference>
<evidence type="ECO:0000256" key="2">
    <source>
        <dbReference type="ARBA" id="ARBA00022801"/>
    </source>
</evidence>
<dbReference type="SUPFAM" id="SSF52141">
    <property type="entry name" value="Uracil-DNA glycosylase-like"/>
    <property type="match status" value="1"/>
</dbReference>
<dbReference type="PANTHER" id="PTHR12159">
    <property type="entry name" value="G/T AND G/U MISMATCH-SPECIFIC DNA GLYCOSYLASE"/>
    <property type="match status" value="1"/>
</dbReference>
<feature type="domain" description="Uracil-DNA glycosylase-like" evidence="4">
    <location>
        <begin position="7"/>
        <end position="165"/>
    </location>
</feature>
<reference evidence="5 6" key="1">
    <citation type="submission" date="2019-03" db="EMBL/GenBank/DDBJ databases">
        <title>Genomics of glacier-inhabiting Cryobacterium strains.</title>
        <authorList>
            <person name="Liu Q."/>
            <person name="Xin Y.-H."/>
        </authorList>
    </citation>
    <scope>NUCLEOTIDE SEQUENCE [LARGE SCALE GENOMIC DNA]</scope>
    <source>
        <strain evidence="5 6">TMT2-16</strain>
    </source>
</reference>
<name>A0ABY2J8W5_9MICO</name>
<dbReference type="InterPro" id="IPR015637">
    <property type="entry name" value="MUG/TDG"/>
</dbReference>